<dbReference type="Gene3D" id="1.10.439.10">
    <property type="entry name" value="Penicillin Amidohydrolase, domain 1"/>
    <property type="match status" value="1"/>
</dbReference>
<dbReference type="PIRSF" id="PIRSF001227">
    <property type="entry name" value="Pen_acylase"/>
    <property type="match status" value="1"/>
</dbReference>
<accession>A0A1W2BNW3</accession>
<protein>
    <submittedName>
        <fullName evidence="8">Penicillin amidase</fullName>
    </submittedName>
</protein>
<dbReference type="GO" id="GO:0017000">
    <property type="term" value="P:antibiotic biosynthetic process"/>
    <property type="evidence" value="ECO:0007669"/>
    <property type="project" value="InterPro"/>
</dbReference>
<reference evidence="8 9" key="1">
    <citation type="submission" date="2017-04" db="EMBL/GenBank/DDBJ databases">
        <authorList>
            <person name="Afonso C.L."/>
            <person name="Miller P.J."/>
            <person name="Scott M.A."/>
            <person name="Spackman E."/>
            <person name="Goraichik I."/>
            <person name="Dimitrov K.M."/>
            <person name="Suarez D.L."/>
            <person name="Swayne D.E."/>
        </authorList>
    </citation>
    <scope>NUCLEOTIDE SEQUENCE [LARGE SCALE GENOMIC DNA]</scope>
    <source>
        <strain evidence="8 9">CGMCC 1.12644</strain>
    </source>
</reference>
<sequence>MVTVFRWLVRITGAVLVLSCLVIALVYYLASQSLPDYDKTLKVDGTTTEIEIVRDHANVPHIFAGADRDVFFGLGYAHAQDRLWQMMMLRRTVQGRLSEMFGARTVNIDKLLRRLDFYPLATRSVEAQDPRTIRALEGYAAGVNARIAEINRDSLGRGAPEFFLFDTAIPPWRPADSVAIVKLMALQLSGQLSTEVLRARTSLLLPDENRLADILPDMPGPGIAALPDYATLVPGVPRYAKANPRDDTLLNPVKRRGFAGASNGWAAAPSRSASGGTLLANDPHLEFTAPSTWYLARLELSAGGVIGATIPGIPAVLTGRSDRLGWGLTSAYVDDQDVRIEALNPDNPEEYRTPDGFKTFETRKSIISIKDDTPITMTLRWTDNGPVLPGTHYDLDTITPPGHVASLSWTALSPRDTSMTAAINLMYAGSVDEALGVSEDFIAPAQNLTLADQNNVALVMVGAMPNRNEGHQSKGRLPTQGWRPENRWNGRLPFSDNPRFISPAGGIVGNTNNKIVDRPFPQHVSYDWGDSQRIQRWERLMQGREVHTRDSFIEAQLDTVSTTARTLLPLIGADLWFTTEAAPEGTPERRRQDALNLLAGWNGEMNEHLPEPLLYAAWLRALQERLIRDDLGPLADEYDHVEPLFIERVFRDVDGASAWCDIIRSAAIETCTDISRLALDDALVWVAETYGTALESLRWGDAHEATHDHPVLGKVAVLNYFVNIRQSTSGGDNTLMRGRTRGTGPDPFQNTHGAGYRGVYDFADPDSSVFVTATGQSGHFLSRHYDDLGQLWRRGEYTPMSLDTDLARAAAVGITRLTP</sequence>
<dbReference type="AlphaFoldDB" id="A0A1W2BNW3"/>
<feature type="transmembrane region" description="Helical" evidence="7">
    <location>
        <begin position="7"/>
        <end position="30"/>
    </location>
</feature>
<evidence type="ECO:0000256" key="1">
    <source>
        <dbReference type="ARBA" id="ARBA00006586"/>
    </source>
</evidence>
<keyword evidence="9" id="KW-1185">Reference proteome</keyword>
<comment type="similarity">
    <text evidence="1">Belongs to the peptidase S45 family.</text>
</comment>
<dbReference type="OrthoDB" id="9760084at2"/>
<dbReference type="InterPro" id="IPR043147">
    <property type="entry name" value="Penicillin_amidase_A-knob"/>
</dbReference>
<evidence type="ECO:0000313" key="8">
    <source>
        <dbReference type="EMBL" id="SMC74649.1"/>
    </source>
</evidence>
<keyword evidence="7" id="KW-0812">Transmembrane</keyword>
<dbReference type="Proteomes" id="UP000192330">
    <property type="component" value="Unassembled WGS sequence"/>
</dbReference>
<evidence type="ECO:0000256" key="3">
    <source>
        <dbReference type="ARBA" id="ARBA00023145"/>
    </source>
</evidence>
<keyword evidence="5" id="KW-0106">Calcium</keyword>
<evidence type="ECO:0000256" key="4">
    <source>
        <dbReference type="PIRSR" id="PIRSR001227-1"/>
    </source>
</evidence>
<dbReference type="InterPro" id="IPR023343">
    <property type="entry name" value="Penicillin_amidase_dom1"/>
</dbReference>
<dbReference type="InterPro" id="IPR014395">
    <property type="entry name" value="Pen/GL7ACA/AHL_acylase"/>
</dbReference>
<feature type="region of interest" description="Disordered" evidence="6">
    <location>
        <begin position="467"/>
        <end position="487"/>
    </location>
</feature>
<dbReference type="GO" id="GO:0016811">
    <property type="term" value="F:hydrolase activity, acting on carbon-nitrogen (but not peptide) bonds, in linear amides"/>
    <property type="evidence" value="ECO:0007669"/>
    <property type="project" value="InterPro"/>
</dbReference>
<evidence type="ECO:0000256" key="5">
    <source>
        <dbReference type="PIRSR" id="PIRSR001227-2"/>
    </source>
</evidence>
<dbReference type="GO" id="GO:0046872">
    <property type="term" value="F:metal ion binding"/>
    <property type="evidence" value="ECO:0007669"/>
    <property type="project" value="UniProtKB-KW"/>
</dbReference>
<gene>
    <name evidence="8" type="ORF">SAMN06295998_104219</name>
</gene>
<dbReference type="PANTHER" id="PTHR34218:SF4">
    <property type="entry name" value="ACYL-HOMOSERINE LACTONE ACYLASE QUIP"/>
    <property type="match status" value="1"/>
</dbReference>
<dbReference type="STRING" id="1387277.SAMN06295998_104219"/>
<dbReference type="RefSeq" id="WP_084352656.1">
    <property type="nucleotide sequence ID" value="NZ_FWYD01000004.1"/>
</dbReference>
<dbReference type="SUPFAM" id="SSF56235">
    <property type="entry name" value="N-terminal nucleophile aminohydrolases (Ntn hydrolases)"/>
    <property type="match status" value="1"/>
</dbReference>
<keyword evidence="2" id="KW-0378">Hydrolase</keyword>
<keyword evidence="5" id="KW-0479">Metal-binding</keyword>
<dbReference type="Gene3D" id="1.10.1400.10">
    <property type="match status" value="1"/>
</dbReference>
<dbReference type="Gene3D" id="2.30.120.10">
    <property type="match status" value="1"/>
</dbReference>
<dbReference type="InterPro" id="IPR043146">
    <property type="entry name" value="Penicillin_amidase_N_B-knob"/>
</dbReference>
<dbReference type="InterPro" id="IPR002692">
    <property type="entry name" value="S45"/>
</dbReference>
<feature type="binding site" evidence="5">
    <location>
        <position position="334"/>
    </location>
    <ligand>
        <name>Ca(2+)</name>
        <dbReference type="ChEBI" id="CHEBI:29108"/>
    </ligand>
</feature>
<evidence type="ECO:0000256" key="6">
    <source>
        <dbReference type="SAM" id="MobiDB-lite"/>
    </source>
</evidence>
<evidence type="ECO:0000256" key="2">
    <source>
        <dbReference type="ARBA" id="ARBA00022801"/>
    </source>
</evidence>
<keyword evidence="3" id="KW-0865">Zymogen</keyword>
<dbReference type="PANTHER" id="PTHR34218">
    <property type="entry name" value="PEPTIDASE S45 PENICILLIN AMIDASE"/>
    <property type="match status" value="1"/>
</dbReference>
<proteinExistence type="inferred from homology"/>
<evidence type="ECO:0000313" key="9">
    <source>
        <dbReference type="Proteomes" id="UP000192330"/>
    </source>
</evidence>
<feature type="binding site" evidence="5">
    <location>
        <position position="337"/>
    </location>
    <ligand>
        <name>Ca(2+)</name>
        <dbReference type="ChEBI" id="CHEBI:29108"/>
    </ligand>
</feature>
<organism evidence="8 9">
    <name type="scientific">Primorskyibacter flagellatus</name>
    <dbReference type="NCBI Taxonomy" id="1387277"/>
    <lineage>
        <taxon>Bacteria</taxon>
        <taxon>Pseudomonadati</taxon>
        <taxon>Pseudomonadota</taxon>
        <taxon>Alphaproteobacteria</taxon>
        <taxon>Rhodobacterales</taxon>
        <taxon>Roseobacteraceae</taxon>
        <taxon>Primorskyibacter</taxon>
    </lineage>
</organism>
<evidence type="ECO:0000256" key="7">
    <source>
        <dbReference type="SAM" id="Phobius"/>
    </source>
</evidence>
<keyword evidence="7" id="KW-0472">Membrane</keyword>
<feature type="active site" description="Nucleophile" evidence="4">
    <location>
        <position position="262"/>
    </location>
</feature>
<dbReference type="InterPro" id="IPR029055">
    <property type="entry name" value="Ntn_hydrolases_N"/>
</dbReference>
<feature type="binding site" evidence="5">
    <location>
        <position position="195"/>
    </location>
    <ligand>
        <name>Ca(2+)</name>
        <dbReference type="ChEBI" id="CHEBI:29108"/>
    </ligand>
</feature>
<dbReference type="Gene3D" id="3.60.20.10">
    <property type="entry name" value="Glutamine Phosphoribosylpyrophosphate, subunit 1, domain 1"/>
    <property type="match status" value="1"/>
</dbReference>
<dbReference type="CDD" id="cd03747">
    <property type="entry name" value="Ntn_PGA_like"/>
    <property type="match status" value="1"/>
</dbReference>
<name>A0A1W2BNW3_9RHOB</name>
<comment type="cofactor">
    <cofactor evidence="5">
        <name>Ca(2+)</name>
        <dbReference type="ChEBI" id="CHEBI:29108"/>
    </cofactor>
    <text evidence="5">Binds 1 Ca(2+) ion per dimer.</text>
</comment>
<dbReference type="Pfam" id="PF01804">
    <property type="entry name" value="Penicil_amidase"/>
    <property type="match status" value="1"/>
</dbReference>
<keyword evidence="7" id="KW-1133">Transmembrane helix</keyword>
<dbReference type="EMBL" id="FWYD01000004">
    <property type="protein sequence ID" value="SMC74649.1"/>
    <property type="molecule type" value="Genomic_DNA"/>
</dbReference>